<proteinExistence type="predicted"/>
<keyword evidence="2" id="KW-1185">Reference proteome</keyword>
<name>A0ACB9ZWM8_CATRO</name>
<accession>A0ACB9ZWM8</accession>
<sequence>MACSCFEIWPRVLDRRRIIHGGDFLNLLHRALAYFFGHTFVQKGGGFSEVRIVDIYLLDKLFNRSPLSLSSLVMKTMRNTVCDITKKRNQVWIPPYEEDGLRDHNLAGFRKIKKTTQTGRGLLPCNQRGQCLNTIPIDTFQIKIWATFEQLRINQDIQGMQLTKIV</sequence>
<evidence type="ECO:0000313" key="2">
    <source>
        <dbReference type="Proteomes" id="UP001060085"/>
    </source>
</evidence>
<dbReference type="Proteomes" id="UP001060085">
    <property type="component" value="Linkage Group LG07"/>
</dbReference>
<reference evidence="2" key="1">
    <citation type="journal article" date="2023" name="Nat. Plants">
        <title>Single-cell RNA sequencing provides a high-resolution roadmap for understanding the multicellular compartmentation of specialized metabolism.</title>
        <authorList>
            <person name="Sun S."/>
            <person name="Shen X."/>
            <person name="Li Y."/>
            <person name="Li Y."/>
            <person name="Wang S."/>
            <person name="Li R."/>
            <person name="Zhang H."/>
            <person name="Shen G."/>
            <person name="Guo B."/>
            <person name="Wei J."/>
            <person name="Xu J."/>
            <person name="St-Pierre B."/>
            <person name="Chen S."/>
            <person name="Sun C."/>
        </authorList>
    </citation>
    <scope>NUCLEOTIDE SEQUENCE [LARGE SCALE GENOMIC DNA]</scope>
</reference>
<dbReference type="EMBL" id="CM044707">
    <property type="protein sequence ID" value="KAI5653038.1"/>
    <property type="molecule type" value="Genomic_DNA"/>
</dbReference>
<organism evidence="1 2">
    <name type="scientific">Catharanthus roseus</name>
    <name type="common">Madagascar periwinkle</name>
    <name type="synonym">Vinca rosea</name>
    <dbReference type="NCBI Taxonomy" id="4058"/>
    <lineage>
        <taxon>Eukaryota</taxon>
        <taxon>Viridiplantae</taxon>
        <taxon>Streptophyta</taxon>
        <taxon>Embryophyta</taxon>
        <taxon>Tracheophyta</taxon>
        <taxon>Spermatophyta</taxon>
        <taxon>Magnoliopsida</taxon>
        <taxon>eudicotyledons</taxon>
        <taxon>Gunneridae</taxon>
        <taxon>Pentapetalae</taxon>
        <taxon>asterids</taxon>
        <taxon>lamiids</taxon>
        <taxon>Gentianales</taxon>
        <taxon>Apocynaceae</taxon>
        <taxon>Rauvolfioideae</taxon>
        <taxon>Vinceae</taxon>
        <taxon>Catharanthinae</taxon>
        <taxon>Catharanthus</taxon>
    </lineage>
</organism>
<comment type="caution">
    <text evidence="1">The sequence shown here is derived from an EMBL/GenBank/DDBJ whole genome shotgun (WGS) entry which is preliminary data.</text>
</comment>
<protein>
    <submittedName>
        <fullName evidence="1">Uncharacterized protein</fullName>
    </submittedName>
</protein>
<evidence type="ECO:0000313" key="1">
    <source>
        <dbReference type="EMBL" id="KAI5653038.1"/>
    </source>
</evidence>
<gene>
    <name evidence="1" type="ORF">M9H77_30225</name>
</gene>